<organism evidence="3 4">
    <name type="scientific">Cupriavidus neocaledonicus</name>
    <dbReference type="NCBI Taxonomy" id="1040979"/>
    <lineage>
        <taxon>Bacteria</taxon>
        <taxon>Pseudomonadati</taxon>
        <taxon>Pseudomonadota</taxon>
        <taxon>Betaproteobacteria</taxon>
        <taxon>Burkholderiales</taxon>
        <taxon>Burkholderiaceae</taxon>
        <taxon>Cupriavidus</taxon>
    </lineage>
</organism>
<gene>
    <name evidence="2" type="ORF">CBM2605_B130408</name>
    <name evidence="3" type="ORF">CBM2607_MP10621</name>
</gene>
<dbReference type="Proteomes" id="UP000255168">
    <property type="component" value="Plasmid II"/>
</dbReference>
<accession>A0A375HLV4</accession>
<geneLocation type="plasmid" evidence="4">
    <name>ii</name>
</geneLocation>
<evidence type="ECO:0000256" key="1">
    <source>
        <dbReference type="SAM" id="MobiDB-lite"/>
    </source>
</evidence>
<dbReference type="AlphaFoldDB" id="A0A375HLV4"/>
<dbReference type="Proteomes" id="UP000256710">
    <property type="component" value="Unassembled WGS sequence"/>
</dbReference>
<evidence type="ECO:0000313" key="2">
    <source>
        <dbReference type="EMBL" id="SOZ39111.1"/>
    </source>
</evidence>
<protein>
    <submittedName>
        <fullName evidence="3">Uncharacterized protein</fullName>
    </submittedName>
</protein>
<sequence>MTPHDDLEGGRGAGAGAGNQFGIGAGIGARPHGRPEIPVLVHIAEFLTIGRHSSEKVTVDRGAYPAAVPRRVPNHA</sequence>
<dbReference type="EMBL" id="OFTC01000036">
    <property type="protein sequence ID" value="SOZ39111.1"/>
    <property type="molecule type" value="Genomic_DNA"/>
</dbReference>
<keyword evidence="3" id="KW-0614">Plasmid</keyword>
<geneLocation type="plasmid" evidence="3">
    <name>II</name>
</geneLocation>
<feature type="region of interest" description="Disordered" evidence="1">
    <location>
        <begin position="1"/>
        <end position="29"/>
    </location>
</feature>
<keyword evidence="5" id="KW-1185">Reference proteome</keyword>
<reference evidence="4 5" key="1">
    <citation type="submission" date="2018-01" db="EMBL/GenBank/DDBJ databases">
        <authorList>
            <person name="Clerissi C."/>
        </authorList>
    </citation>
    <scope>NUCLEOTIDE SEQUENCE [LARGE SCALE GENOMIC DNA]</scope>
    <source>
        <strain evidence="2">Cupriavidus taiwanensis STM 6082</strain>
        <strain evidence="3">Cupriavidus taiwanensis STM 6160</strain>
        <plasmid evidence="3">II</plasmid>
        <plasmid evidence="4">ii</plasmid>
    </source>
</reference>
<dbReference type="EMBL" id="LT984807">
    <property type="protein sequence ID" value="SPD59219.1"/>
    <property type="molecule type" value="Genomic_DNA"/>
</dbReference>
<evidence type="ECO:0000313" key="4">
    <source>
        <dbReference type="Proteomes" id="UP000255168"/>
    </source>
</evidence>
<proteinExistence type="predicted"/>
<evidence type="ECO:0000313" key="5">
    <source>
        <dbReference type="Proteomes" id="UP000256710"/>
    </source>
</evidence>
<name>A0A375HLV4_9BURK</name>
<evidence type="ECO:0000313" key="3">
    <source>
        <dbReference type="EMBL" id="SPD59219.1"/>
    </source>
</evidence>
<feature type="compositionally biased region" description="Gly residues" evidence="1">
    <location>
        <begin position="10"/>
        <end position="27"/>
    </location>
</feature>